<evidence type="ECO:0000256" key="3">
    <source>
        <dbReference type="ARBA" id="ARBA00023163"/>
    </source>
</evidence>
<dbReference type="InterPro" id="IPR020449">
    <property type="entry name" value="Tscrpt_reg_AraC-type_HTH"/>
</dbReference>
<reference evidence="5 6" key="1">
    <citation type="submission" date="2018-12" db="EMBL/GenBank/DDBJ databases">
        <title>Marinifilum JC070 sp. nov., a marine bacterium isolated from Yongle Blue Hole in the South China Sea.</title>
        <authorList>
            <person name="Fu T."/>
        </authorList>
    </citation>
    <scope>NUCLEOTIDE SEQUENCE [LARGE SCALE GENOMIC DNA]</scope>
    <source>
        <strain evidence="5 6">JC070</strain>
    </source>
</reference>
<dbReference type="PROSITE" id="PS01124">
    <property type="entry name" value="HTH_ARAC_FAMILY_2"/>
    <property type="match status" value="1"/>
</dbReference>
<dbReference type="PANTHER" id="PTHR43280:SF32">
    <property type="entry name" value="TRANSCRIPTIONAL REGULATORY PROTEIN"/>
    <property type="match status" value="1"/>
</dbReference>
<keyword evidence="1" id="KW-0805">Transcription regulation</keyword>
<evidence type="ECO:0000256" key="2">
    <source>
        <dbReference type="ARBA" id="ARBA00023125"/>
    </source>
</evidence>
<dbReference type="SUPFAM" id="SSF46689">
    <property type="entry name" value="Homeodomain-like"/>
    <property type="match status" value="1"/>
</dbReference>
<sequence length="277" mass="32460">MMNFTDFKAFNKYINVASPKHNMIDVGLYTPDFRSESPAVNTNYYRVSVKFDVKAHDGRSSMCFSSPNQPFEWGDYKIDNGYYVQITDNLISNNQHLRYTFLTYRLNGLLFLNDEEEQIITDLFKLSYKEYSKPDFSVDLLAGYSNLMLTHIAQFYKRQMQGKEQQYSPLVDRFFDQLESYYTKISRDEITQPSVQYFADNLNVTPNYLSDIIKHYTGKPALEHIHAHIINTSKNLLQNKTTTISQVADQLGFEYASYFTRFFRKMTGTAPSKFRNL</sequence>
<dbReference type="Proteomes" id="UP000732105">
    <property type="component" value="Unassembled WGS sequence"/>
</dbReference>
<protein>
    <submittedName>
        <fullName evidence="5">AraC family transcriptional regulator</fullName>
    </submittedName>
</protein>
<keyword evidence="3" id="KW-0804">Transcription</keyword>
<dbReference type="PANTHER" id="PTHR43280">
    <property type="entry name" value="ARAC-FAMILY TRANSCRIPTIONAL REGULATOR"/>
    <property type="match status" value="1"/>
</dbReference>
<dbReference type="Pfam" id="PF12833">
    <property type="entry name" value="HTH_18"/>
    <property type="match status" value="1"/>
</dbReference>
<keyword evidence="6" id="KW-1185">Reference proteome</keyword>
<proteinExistence type="predicted"/>
<gene>
    <name evidence="5" type="ORF">ELS83_00945</name>
</gene>
<evidence type="ECO:0000313" key="5">
    <source>
        <dbReference type="EMBL" id="NOU58364.1"/>
    </source>
</evidence>
<feature type="domain" description="HTH araC/xylS-type" evidence="4">
    <location>
        <begin position="176"/>
        <end position="277"/>
    </location>
</feature>
<accession>A0ABX1WQJ9</accession>
<dbReference type="InterPro" id="IPR009057">
    <property type="entry name" value="Homeodomain-like_sf"/>
</dbReference>
<comment type="caution">
    <text evidence="5">The sequence shown here is derived from an EMBL/GenBank/DDBJ whole genome shotgun (WGS) entry which is preliminary data.</text>
</comment>
<dbReference type="EMBL" id="RZNH01000001">
    <property type="protein sequence ID" value="NOU58364.1"/>
    <property type="molecule type" value="Genomic_DNA"/>
</dbReference>
<dbReference type="InterPro" id="IPR018060">
    <property type="entry name" value="HTH_AraC"/>
</dbReference>
<name>A0ABX1WQJ9_9BACT</name>
<dbReference type="PRINTS" id="PR00032">
    <property type="entry name" value="HTHARAC"/>
</dbReference>
<dbReference type="Gene3D" id="1.10.10.60">
    <property type="entry name" value="Homeodomain-like"/>
    <property type="match status" value="1"/>
</dbReference>
<keyword evidence="2" id="KW-0238">DNA-binding</keyword>
<evidence type="ECO:0000313" key="6">
    <source>
        <dbReference type="Proteomes" id="UP000732105"/>
    </source>
</evidence>
<dbReference type="SMART" id="SM00342">
    <property type="entry name" value="HTH_ARAC"/>
    <property type="match status" value="1"/>
</dbReference>
<organism evidence="5 6">
    <name type="scientific">Marinifilum caeruleilacunae</name>
    <dbReference type="NCBI Taxonomy" id="2499076"/>
    <lineage>
        <taxon>Bacteria</taxon>
        <taxon>Pseudomonadati</taxon>
        <taxon>Bacteroidota</taxon>
        <taxon>Bacteroidia</taxon>
        <taxon>Marinilabiliales</taxon>
        <taxon>Marinifilaceae</taxon>
    </lineage>
</organism>
<evidence type="ECO:0000259" key="4">
    <source>
        <dbReference type="PROSITE" id="PS01124"/>
    </source>
</evidence>
<evidence type="ECO:0000256" key="1">
    <source>
        <dbReference type="ARBA" id="ARBA00023015"/>
    </source>
</evidence>